<organism evidence="2">
    <name type="scientific">Xanthomonas arboricola pv. corylina</name>
    <dbReference type="NCBI Taxonomy" id="487821"/>
    <lineage>
        <taxon>Bacteria</taxon>
        <taxon>Pseudomonadati</taxon>
        <taxon>Pseudomonadota</taxon>
        <taxon>Gammaproteobacteria</taxon>
        <taxon>Lysobacterales</taxon>
        <taxon>Lysobacteraceae</taxon>
        <taxon>Xanthomonas</taxon>
    </lineage>
</organism>
<evidence type="ECO:0000313" key="2">
    <source>
        <dbReference type="EMBL" id="CAE6796771.1"/>
    </source>
</evidence>
<evidence type="ECO:0000313" key="3">
    <source>
        <dbReference type="Proteomes" id="UP000835287"/>
    </source>
</evidence>
<dbReference type="Proteomes" id="UP000835287">
    <property type="component" value="Chromosome"/>
</dbReference>
<dbReference type="AlphaFoldDB" id="A0A8D6V1U1"/>
<accession>A0A8D6V1U1</accession>
<dbReference type="Proteomes" id="UP000835243">
    <property type="component" value="Chromosome"/>
</dbReference>
<sequence>MVVAPVARISPALIAVTGEGVTKPVRAMREPVTVTLSRSVVPGPTPFSDCAAAWPAEAASTANNAVLKR</sequence>
<dbReference type="EMBL" id="HG992338">
    <property type="protein sequence ID" value="CAE6754440.1"/>
    <property type="molecule type" value="Genomic_DNA"/>
</dbReference>
<reference evidence="2 3" key="1">
    <citation type="submission" date="2021-02" db="EMBL/GenBank/DDBJ databases">
        <authorList>
            <person name="Pothier F. J."/>
        </authorList>
    </citation>
    <scope>NUCLEOTIDE SEQUENCE</scope>
    <source>
        <strain evidence="1 3">301</strain>
        <strain evidence="2">CFBP 1159</strain>
    </source>
</reference>
<protein>
    <submittedName>
        <fullName evidence="2">Uncharacterized protein</fullName>
    </submittedName>
</protein>
<keyword evidence="3" id="KW-1185">Reference proteome</keyword>
<dbReference type="EMBL" id="HG992341">
    <property type="protein sequence ID" value="CAE6796756.1"/>
    <property type="molecule type" value="Genomic_DNA"/>
</dbReference>
<dbReference type="EMBL" id="HG992338">
    <property type="protein sequence ID" value="CAE6754420.1"/>
    <property type="molecule type" value="Genomic_DNA"/>
</dbReference>
<dbReference type="EMBL" id="HG992341">
    <property type="protein sequence ID" value="CAE6796771.1"/>
    <property type="molecule type" value="Genomic_DNA"/>
</dbReference>
<name>A0A8D6V1U1_9XANT</name>
<proteinExistence type="predicted"/>
<gene>
    <name evidence="2" type="ORF">CFBP1159_27830</name>
    <name evidence="1" type="ORF">XAC301_17500</name>
</gene>
<evidence type="ECO:0000313" key="1">
    <source>
        <dbReference type="EMBL" id="CAE6754420.1"/>
    </source>
</evidence>